<evidence type="ECO:0000256" key="1">
    <source>
        <dbReference type="ARBA" id="ARBA00022801"/>
    </source>
</evidence>
<name>A0A0S7BAU7_9CHLR</name>
<evidence type="ECO:0000313" key="4">
    <source>
        <dbReference type="Proteomes" id="UP000055060"/>
    </source>
</evidence>
<sequence>MLIKNCSLITWGTSNQILPDQSIRISSEKIEEIGPSAQLLPREKEEVLDARGQYAMPGNICAHTHFYGAFSRGMAIPGPAPRAFPEILEKLWFPLDRSLDLEDVRYSALVCLVNAVRYGTTTLIDHHASPNAIAGSLDVIAESVLEAGVRASLCYEVTDRNGLDQAEAGLQENLRFLSWLKSRPEFLGILSGLVGLHASLTLSDGTLQRCRDLTPEDVGFHVHVAEHFADEDDSLAKSGTRVVDRLARFGILGPKTIAVHCVHVDQRESNLLADSHTWVTHQPRSNMNNAVGMAAVESMLRAGIKVCLGNDGFSNAMWEEWKAAYLAHKLWHRDPRRMNGNDFIQMAVYNNAEMVTSQFDGLRAGELSVGAAADLMLVDYQPITPLTSGNLPWHILFGFNESMISTTIARGKLLMKDHELVTLDEAKIAYEARQRAANVWKRYEKQFIAA</sequence>
<keyword evidence="4" id="KW-1185">Reference proteome</keyword>
<dbReference type="PANTHER" id="PTHR43794">
    <property type="entry name" value="AMINOHYDROLASE SSNA-RELATED"/>
    <property type="match status" value="1"/>
</dbReference>
<dbReference type="OrthoDB" id="9807210at2"/>
<dbReference type="PANTHER" id="PTHR43794:SF11">
    <property type="entry name" value="AMIDOHYDROLASE-RELATED DOMAIN-CONTAINING PROTEIN"/>
    <property type="match status" value="1"/>
</dbReference>
<dbReference type="InterPro" id="IPR006680">
    <property type="entry name" value="Amidohydro-rel"/>
</dbReference>
<dbReference type="NCBIfam" id="TIGR03314">
    <property type="entry name" value="Se_ssnA"/>
    <property type="match status" value="1"/>
</dbReference>
<proteinExistence type="predicted"/>
<accession>A0A0S7BAU7</accession>
<reference evidence="3" key="1">
    <citation type="submission" date="2015-07" db="EMBL/GenBank/DDBJ databases">
        <title>Draft Genome Sequences of Anaerolinea thermolimosa IMO-1, Bellilinea caldifistulae GOMI-1, Leptolinea tardivitalis YMTK-2, Levilinea saccharolytica KIBI-1,Longilinea arvoryzae KOME-1, Previously Described as Members of the Anaerolineaceae (Chloroflexi).</title>
        <authorList>
            <person name="Sekiguchi Y."/>
            <person name="Ohashi A."/>
            <person name="Matsuura N."/>
            <person name="Tourlousse M.D."/>
        </authorList>
    </citation>
    <scope>NUCLEOTIDE SEQUENCE [LARGE SCALE GENOMIC DNA]</scope>
    <source>
        <strain evidence="3">KOME-1</strain>
    </source>
</reference>
<dbReference type="InterPro" id="IPR050287">
    <property type="entry name" value="MTA/SAH_deaminase"/>
</dbReference>
<protein>
    <submittedName>
        <fullName evidence="3">Putative selenium metabolism protein SsnA</fullName>
    </submittedName>
</protein>
<dbReference type="Gene3D" id="2.30.40.10">
    <property type="entry name" value="Urease, subunit C, domain 1"/>
    <property type="match status" value="1"/>
</dbReference>
<dbReference type="Pfam" id="PF01979">
    <property type="entry name" value="Amidohydro_1"/>
    <property type="match status" value="1"/>
</dbReference>
<dbReference type="EMBL" id="DF967972">
    <property type="protein sequence ID" value="GAP14711.1"/>
    <property type="molecule type" value="Genomic_DNA"/>
</dbReference>
<dbReference type="InterPro" id="IPR011059">
    <property type="entry name" value="Metal-dep_hydrolase_composite"/>
</dbReference>
<dbReference type="RefSeq" id="WP_083522539.1">
    <property type="nucleotide sequence ID" value="NZ_DF967972.1"/>
</dbReference>
<dbReference type="Gene3D" id="3.20.20.140">
    <property type="entry name" value="Metal-dependent hydrolases"/>
    <property type="match status" value="1"/>
</dbReference>
<organism evidence="3">
    <name type="scientific">Longilinea arvoryzae</name>
    <dbReference type="NCBI Taxonomy" id="360412"/>
    <lineage>
        <taxon>Bacteria</taxon>
        <taxon>Bacillati</taxon>
        <taxon>Chloroflexota</taxon>
        <taxon>Anaerolineae</taxon>
        <taxon>Anaerolineales</taxon>
        <taxon>Anaerolineaceae</taxon>
        <taxon>Longilinea</taxon>
    </lineage>
</organism>
<evidence type="ECO:0000313" key="3">
    <source>
        <dbReference type="EMBL" id="GAP14711.1"/>
    </source>
</evidence>
<dbReference type="NCBIfam" id="NF005540">
    <property type="entry name" value="PRK07203.1"/>
    <property type="match status" value="1"/>
</dbReference>
<feature type="domain" description="Amidohydrolase-related" evidence="2">
    <location>
        <begin position="54"/>
        <end position="413"/>
    </location>
</feature>
<dbReference type="Proteomes" id="UP000055060">
    <property type="component" value="Unassembled WGS sequence"/>
</dbReference>
<dbReference type="SUPFAM" id="SSF51556">
    <property type="entry name" value="Metallo-dependent hydrolases"/>
    <property type="match status" value="1"/>
</dbReference>
<dbReference type="SUPFAM" id="SSF51338">
    <property type="entry name" value="Composite domain of metallo-dependent hydrolases"/>
    <property type="match status" value="1"/>
</dbReference>
<gene>
    <name evidence="3" type="ORF">LARV_02485</name>
</gene>
<dbReference type="GO" id="GO:0016810">
    <property type="term" value="F:hydrolase activity, acting on carbon-nitrogen (but not peptide) bonds"/>
    <property type="evidence" value="ECO:0007669"/>
    <property type="project" value="InterPro"/>
</dbReference>
<dbReference type="InterPro" id="IPR017700">
    <property type="entry name" value="Aminohydrolase_SsnA"/>
</dbReference>
<dbReference type="STRING" id="360412.LARV_02485"/>
<dbReference type="AlphaFoldDB" id="A0A0S7BAU7"/>
<keyword evidence="1" id="KW-0378">Hydrolase</keyword>
<evidence type="ECO:0000259" key="2">
    <source>
        <dbReference type="Pfam" id="PF01979"/>
    </source>
</evidence>
<dbReference type="InterPro" id="IPR032466">
    <property type="entry name" value="Metal_Hydrolase"/>
</dbReference>